<organism evidence="16 17">
    <name type="scientific">Saccharospirillum mangrovi</name>
    <dbReference type="NCBI Taxonomy" id="2161747"/>
    <lineage>
        <taxon>Bacteria</taxon>
        <taxon>Pseudomonadati</taxon>
        <taxon>Pseudomonadota</taxon>
        <taxon>Gammaproteobacteria</taxon>
        <taxon>Oceanospirillales</taxon>
        <taxon>Saccharospirillaceae</taxon>
        <taxon>Saccharospirillum</taxon>
    </lineage>
</organism>
<feature type="binding site" evidence="14">
    <location>
        <position position="317"/>
    </location>
    <ligand>
        <name>S-adenosyl-L-methionine</name>
        <dbReference type="ChEBI" id="CHEBI:59789"/>
    </ligand>
</feature>
<evidence type="ECO:0000256" key="8">
    <source>
        <dbReference type="ARBA" id="ARBA00022679"/>
    </source>
</evidence>
<evidence type="ECO:0000313" key="16">
    <source>
        <dbReference type="EMBL" id="MFC3851604.1"/>
    </source>
</evidence>
<protein>
    <recommendedName>
        <fullName evidence="4">16S rRNA (cytosine(967)-C(5))-methyltransferase</fullName>
        <ecNumber evidence="4">2.1.1.176</ecNumber>
    </recommendedName>
    <alternativeName>
        <fullName evidence="11">16S rRNA m5C967 methyltransferase</fullName>
    </alternativeName>
    <alternativeName>
        <fullName evidence="12">rRNA (cytosine-C(5)-)-methyltransferase RsmB</fullName>
    </alternativeName>
</protein>
<keyword evidence="6" id="KW-0698">rRNA processing</keyword>
<accession>A0ABV7ZTP6</accession>
<name>A0ABV7ZTP6_9GAMM</name>
<dbReference type="Gene3D" id="3.30.70.1170">
    <property type="entry name" value="Sun protein, domain 3"/>
    <property type="match status" value="1"/>
</dbReference>
<comment type="catalytic activity">
    <reaction evidence="13">
        <text>cytidine(967) in 16S rRNA + S-adenosyl-L-methionine = 5-methylcytidine(967) in 16S rRNA + S-adenosyl-L-homocysteine + H(+)</text>
        <dbReference type="Rhea" id="RHEA:42748"/>
        <dbReference type="Rhea" id="RHEA-COMP:10219"/>
        <dbReference type="Rhea" id="RHEA-COMP:10220"/>
        <dbReference type="ChEBI" id="CHEBI:15378"/>
        <dbReference type="ChEBI" id="CHEBI:57856"/>
        <dbReference type="ChEBI" id="CHEBI:59789"/>
        <dbReference type="ChEBI" id="CHEBI:74483"/>
        <dbReference type="ChEBI" id="CHEBI:82748"/>
        <dbReference type="EC" id="2.1.1.176"/>
    </reaction>
</comment>
<feature type="binding site" evidence="14">
    <location>
        <begin position="248"/>
        <end position="254"/>
    </location>
    <ligand>
        <name>S-adenosyl-L-methionine</name>
        <dbReference type="ChEBI" id="CHEBI:59789"/>
    </ligand>
</feature>
<feature type="domain" description="SAM-dependent MTase RsmB/NOP-type" evidence="15">
    <location>
        <begin position="158"/>
        <end position="429"/>
    </location>
</feature>
<dbReference type="RefSeq" id="WP_380692801.1">
    <property type="nucleotide sequence ID" value="NZ_JBHRYR010000002.1"/>
</dbReference>
<dbReference type="Gene3D" id="1.10.287.730">
    <property type="entry name" value="Helix hairpin bin"/>
    <property type="match status" value="1"/>
</dbReference>
<dbReference type="Pfam" id="PF22458">
    <property type="entry name" value="RsmF-B_ferredox"/>
    <property type="match status" value="1"/>
</dbReference>
<gene>
    <name evidence="16" type="primary">rsmB</name>
    <name evidence="16" type="ORF">ACFOOG_02060</name>
</gene>
<dbReference type="InterPro" id="IPR006027">
    <property type="entry name" value="NusB_RsmB_TIM44"/>
</dbReference>
<keyword evidence="9 14" id="KW-0949">S-adenosyl-L-methionine</keyword>
<dbReference type="InterPro" id="IPR001678">
    <property type="entry name" value="MeTrfase_RsmB-F_NOP2_dom"/>
</dbReference>
<dbReference type="InterPro" id="IPR004573">
    <property type="entry name" value="rRNA_ssu_MeTfrase_B"/>
</dbReference>
<evidence type="ECO:0000256" key="13">
    <source>
        <dbReference type="ARBA" id="ARBA00047283"/>
    </source>
</evidence>
<dbReference type="PANTHER" id="PTHR22807:SF61">
    <property type="entry name" value="NOL1_NOP2_SUN FAMILY PROTEIN _ ANTITERMINATION NUSB DOMAIN-CONTAINING PROTEIN"/>
    <property type="match status" value="1"/>
</dbReference>
<dbReference type="InterPro" id="IPR035926">
    <property type="entry name" value="NusB-like_sf"/>
</dbReference>
<dbReference type="NCBIfam" id="TIGR00563">
    <property type="entry name" value="rsmB"/>
    <property type="match status" value="1"/>
</dbReference>
<dbReference type="PROSITE" id="PS51686">
    <property type="entry name" value="SAM_MT_RSMB_NOP"/>
    <property type="match status" value="1"/>
</dbReference>
<dbReference type="EC" id="2.1.1.176" evidence="4"/>
<proteinExistence type="inferred from homology"/>
<evidence type="ECO:0000256" key="5">
    <source>
        <dbReference type="ARBA" id="ARBA00022490"/>
    </source>
</evidence>
<dbReference type="GO" id="GO:0032259">
    <property type="term" value="P:methylation"/>
    <property type="evidence" value="ECO:0007669"/>
    <property type="project" value="UniProtKB-KW"/>
</dbReference>
<dbReference type="NCBIfam" id="NF008149">
    <property type="entry name" value="PRK10901.1"/>
    <property type="match status" value="1"/>
</dbReference>
<dbReference type="Pfam" id="PF01189">
    <property type="entry name" value="Methyltr_RsmB-F"/>
    <property type="match status" value="1"/>
</dbReference>
<dbReference type="InterPro" id="IPR049560">
    <property type="entry name" value="MeTrfase_RsmB-F_NOP2_cat"/>
</dbReference>
<evidence type="ECO:0000256" key="3">
    <source>
        <dbReference type="ARBA" id="ARBA00007494"/>
    </source>
</evidence>
<dbReference type="Gene3D" id="3.40.50.150">
    <property type="entry name" value="Vaccinia Virus protein VP39"/>
    <property type="match status" value="1"/>
</dbReference>
<dbReference type="Proteomes" id="UP001595617">
    <property type="component" value="Unassembled WGS sequence"/>
</dbReference>
<evidence type="ECO:0000256" key="7">
    <source>
        <dbReference type="ARBA" id="ARBA00022603"/>
    </source>
</evidence>
<dbReference type="PROSITE" id="PS01153">
    <property type="entry name" value="NOL1_NOP2_SUN"/>
    <property type="match status" value="1"/>
</dbReference>
<comment type="subcellular location">
    <subcellularLocation>
        <location evidence="2">Cytoplasm</location>
    </subcellularLocation>
</comment>
<dbReference type="InterPro" id="IPR054728">
    <property type="entry name" value="RsmB-like_ferredoxin"/>
</dbReference>
<comment type="function">
    <text evidence="1">Specifically methylates the cytosine at position 967 (m5C967) of 16S rRNA.</text>
</comment>
<dbReference type="InterPro" id="IPR029063">
    <property type="entry name" value="SAM-dependent_MTases_sf"/>
</dbReference>
<keyword evidence="17" id="KW-1185">Reference proteome</keyword>
<keyword evidence="10 14" id="KW-0694">RNA-binding</keyword>
<dbReference type="PANTHER" id="PTHR22807">
    <property type="entry name" value="NOP2 YEAST -RELATED NOL1/NOP2/FMU SUN DOMAIN-CONTAINING"/>
    <property type="match status" value="1"/>
</dbReference>
<dbReference type="Gene3D" id="1.10.940.10">
    <property type="entry name" value="NusB-like"/>
    <property type="match status" value="1"/>
</dbReference>
<dbReference type="InterPro" id="IPR023267">
    <property type="entry name" value="RCMT"/>
</dbReference>
<dbReference type="EMBL" id="JBHRYR010000002">
    <property type="protein sequence ID" value="MFC3851604.1"/>
    <property type="molecule type" value="Genomic_DNA"/>
</dbReference>
<keyword evidence="7 14" id="KW-0489">Methyltransferase</keyword>
<dbReference type="SUPFAM" id="SSF48013">
    <property type="entry name" value="NusB-like"/>
    <property type="match status" value="1"/>
</dbReference>
<comment type="caution">
    <text evidence="14">Lacks conserved residue(s) required for the propagation of feature annotation.</text>
</comment>
<evidence type="ECO:0000256" key="12">
    <source>
        <dbReference type="ARBA" id="ARBA00031088"/>
    </source>
</evidence>
<evidence type="ECO:0000313" key="17">
    <source>
        <dbReference type="Proteomes" id="UP001595617"/>
    </source>
</evidence>
<evidence type="ECO:0000256" key="11">
    <source>
        <dbReference type="ARBA" id="ARBA00030399"/>
    </source>
</evidence>
<keyword evidence="8 14" id="KW-0808">Transferase</keyword>
<dbReference type="GO" id="GO:0008168">
    <property type="term" value="F:methyltransferase activity"/>
    <property type="evidence" value="ECO:0007669"/>
    <property type="project" value="UniProtKB-KW"/>
</dbReference>
<evidence type="ECO:0000259" key="15">
    <source>
        <dbReference type="PROSITE" id="PS51686"/>
    </source>
</evidence>
<dbReference type="PRINTS" id="PR02008">
    <property type="entry name" value="RCMTFAMILY"/>
</dbReference>
<evidence type="ECO:0000256" key="4">
    <source>
        <dbReference type="ARBA" id="ARBA00012140"/>
    </source>
</evidence>
<keyword evidence="5" id="KW-0963">Cytoplasm</keyword>
<evidence type="ECO:0000256" key="10">
    <source>
        <dbReference type="ARBA" id="ARBA00022884"/>
    </source>
</evidence>
<evidence type="ECO:0000256" key="14">
    <source>
        <dbReference type="PROSITE-ProRule" id="PRU01023"/>
    </source>
</evidence>
<evidence type="ECO:0000256" key="6">
    <source>
        <dbReference type="ARBA" id="ARBA00022552"/>
    </source>
</evidence>
<dbReference type="SUPFAM" id="SSF53335">
    <property type="entry name" value="S-adenosyl-L-methionine-dependent methyltransferases"/>
    <property type="match status" value="1"/>
</dbReference>
<comment type="similarity">
    <text evidence="3 14">Belongs to the class I-like SAM-binding methyltransferase superfamily. RsmB/NOP family.</text>
</comment>
<dbReference type="InterPro" id="IPR018314">
    <property type="entry name" value="RsmB/NOL1/NOP2-like_CS"/>
</dbReference>
<dbReference type="Pfam" id="PF01029">
    <property type="entry name" value="NusB"/>
    <property type="match status" value="1"/>
</dbReference>
<feature type="active site" description="Nucleophile" evidence="14">
    <location>
        <position position="370"/>
    </location>
</feature>
<reference evidence="17" key="1">
    <citation type="journal article" date="2019" name="Int. J. Syst. Evol. Microbiol.">
        <title>The Global Catalogue of Microorganisms (GCM) 10K type strain sequencing project: providing services to taxonomists for standard genome sequencing and annotation.</title>
        <authorList>
            <consortium name="The Broad Institute Genomics Platform"/>
            <consortium name="The Broad Institute Genome Sequencing Center for Infectious Disease"/>
            <person name="Wu L."/>
            <person name="Ma J."/>
        </authorList>
    </citation>
    <scope>NUCLEOTIDE SEQUENCE [LARGE SCALE GENOMIC DNA]</scope>
    <source>
        <strain evidence="17">IBRC 10765</strain>
    </source>
</reference>
<dbReference type="CDD" id="cd02440">
    <property type="entry name" value="AdoMet_MTases"/>
    <property type="match status" value="1"/>
</dbReference>
<feature type="binding site" evidence="14">
    <location>
        <position position="272"/>
    </location>
    <ligand>
        <name>S-adenosyl-L-methionine</name>
        <dbReference type="ChEBI" id="CHEBI:59789"/>
    </ligand>
</feature>
<evidence type="ECO:0000256" key="1">
    <source>
        <dbReference type="ARBA" id="ARBA00002724"/>
    </source>
</evidence>
<comment type="caution">
    <text evidence="16">The sequence shown here is derived from an EMBL/GenBank/DDBJ whole genome shotgun (WGS) entry which is preliminary data.</text>
</comment>
<evidence type="ECO:0000256" key="9">
    <source>
        <dbReference type="ARBA" id="ARBA00022691"/>
    </source>
</evidence>
<sequence>MARTRLAAARTVLRVWQDRTSLSEALPAALAEVPARDKGLLQALVYQTIRHFQELEALANSALSKPLRKKDLDVFCLLLVGLCQVRFLSIPDHAAVTTTVDAARLLKKDWARGLLNAVLRKATLGHLQAHFKEPARWNHPQWLIDTLRSAWPNDWQAILQANQEPGPLTLRLNLHKQSRDAYLARLQEWEIAARPTIVSPFGVTLEGGMDVTTLPGFLDGELSVQDEAAQMAAYWLDPQPGQRVLDACAAPGGKTGHILELIQGQGDVIAVDQDSRRLVRVEENLARLGLPAMLHCAAAEDTSSYWDGKPFDRILLDVPCSGTGVIRRHPDIKMLRRPEDIHALVETQRRILDAVWPLLKPGGYMLYATCSVLPAENEAQMASFIARTKDVAPAAIPATSHGLPLKYGQQWLPQKGASDGFYFARLQKLPG</sequence>
<evidence type="ECO:0000256" key="2">
    <source>
        <dbReference type="ARBA" id="ARBA00004496"/>
    </source>
</evidence>